<dbReference type="GO" id="GO:0005788">
    <property type="term" value="C:endoplasmic reticulum lumen"/>
    <property type="evidence" value="ECO:0007669"/>
    <property type="project" value="Ensembl"/>
</dbReference>
<evidence type="ECO:0000256" key="8">
    <source>
        <dbReference type="ARBA" id="ARBA00023136"/>
    </source>
</evidence>
<comment type="similarity">
    <text evidence="4">Belongs to the TMEM43 family.</text>
</comment>
<evidence type="ECO:0000256" key="4">
    <source>
        <dbReference type="ARBA" id="ARBA00006627"/>
    </source>
</evidence>
<organism evidence="11 12">
    <name type="scientific">Anolis carolinensis</name>
    <name type="common">Green anole</name>
    <name type="synonym">American chameleon</name>
    <dbReference type="NCBI Taxonomy" id="28377"/>
    <lineage>
        <taxon>Eukaryota</taxon>
        <taxon>Metazoa</taxon>
        <taxon>Chordata</taxon>
        <taxon>Craniata</taxon>
        <taxon>Vertebrata</taxon>
        <taxon>Euteleostomi</taxon>
        <taxon>Lepidosauria</taxon>
        <taxon>Squamata</taxon>
        <taxon>Bifurcata</taxon>
        <taxon>Unidentata</taxon>
        <taxon>Episquamata</taxon>
        <taxon>Toxicofera</taxon>
        <taxon>Iguania</taxon>
        <taxon>Dactyloidae</taxon>
        <taxon>Anolis</taxon>
    </lineage>
</organism>
<evidence type="ECO:0000256" key="9">
    <source>
        <dbReference type="ARBA" id="ARBA00023242"/>
    </source>
</evidence>
<dbReference type="GO" id="GO:0071763">
    <property type="term" value="P:nuclear membrane organization"/>
    <property type="evidence" value="ECO:0000318"/>
    <property type="project" value="GO_Central"/>
</dbReference>
<dbReference type="Ensembl" id="ENSACAT00000013659.4">
    <property type="protein sequence ID" value="ENSACAP00000013387.4"/>
    <property type="gene ID" value="ENSACAG00000013570.4"/>
</dbReference>
<reference evidence="11" key="3">
    <citation type="submission" date="2025-09" db="UniProtKB">
        <authorList>
            <consortium name="Ensembl"/>
        </authorList>
    </citation>
    <scope>IDENTIFICATION</scope>
</reference>
<dbReference type="GO" id="GO:0007613">
    <property type="term" value="P:memory"/>
    <property type="evidence" value="ECO:0007669"/>
    <property type="project" value="Ensembl"/>
</dbReference>
<dbReference type="GO" id="GO:0005637">
    <property type="term" value="C:nuclear inner membrane"/>
    <property type="evidence" value="ECO:0000318"/>
    <property type="project" value="GO_Central"/>
</dbReference>
<keyword evidence="6" id="KW-0256">Endoplasmic reticulum</keyword>
<dbReference type="HOGENOM" id="CLU_042602_1_0_1"/>
<evidence type="ECO:0000313" key="12">
    <source>
        <dbReference type="Proteomes" id="UP000001646"/>
    </source>
</evidence>
<dbReference type="GeneTree" id="ENSGT00390000009671"/>
<dbReference type="PANTHER" id="PTHR13416">
    <property type="match status" value="1"/>
</dbReference>
<dbReference type="Pfam" id="PF07787">
    <property type="entry name" value="TMEM43"/>
    <property type="match status" value="1"/>
</dbReference>
<evidence type="ECO:0000256" key="10">
    <source>
        <dbReference type="SAM" id="Phobius"/>
    </source>
</evidence>
<dbReference type="GO" id="GO:0042802">
    <property type="term" value="F:identical protein binding"/>
    <property type="evidence" value="ECO:0007669"/>
    <property type="project" value="Ensembl"/>
</dbReference>
<keyword evidence="9" id="KW-0539">Nucleus</keyword>
<evidence type="ECO:0000256" key="7">
    <source>
        <dbReference type="ARBA" id="ARBA00022989"/>
    </source>
</evidence>
<name>G1KP16_ANOCA</name>
<evidence type="ECO:0000256" key="6">
    <source>
        <dbReference type="ARBA" id="ARBA00022824"/>
    </source>
</evidence>
<dbReference type="Bgee" id="ENSACAG00000013570">
    <property type="expression patterns" value="Expressed in dewlap and 12 other cell types or tissues"/>
</dbReference>
<dbReference type="GO" id="GO:0006629">
    <property type="term" value="P:lipid metabolic process"/>
    <property type="evidence" value="ECO:0000318"/>
    <property type="project" value="GO_Central"/>
</dbReference>
<dbReference type="eggNOG" id="ENOG502QSR2">
    <property type="taxonomic scope" value="Eukaryota"/>
</dbReference>
<keyword evidence="12" id="KW-1185">Reference proteome</keyword>
<dbReference type="STRING" id="28377.ENSACAP00000013387"/>
<dbReference type="PANTHER" id="PTHR13416:SF2">
    <property type="entry name" value="TRANSMEMBRANE PROTEIN 43"/>
    <property type="match status" value="1"/>
</dbReference>
<keyword evidence="5 10" id="KW-0812">Transmembrane</keyword>
<dbReference type="GO" id="GO:0010650">
    <property type="term" value="P:positive regulation of cell communication by electrical coupling"/>
    <property type="evidence" value="ECO:0007669"/>
    <property type="project" value="Ensembl"/>
</dbReference>
<feature type="transmembrane region" description="Helical" evidence="10">
    <location>
        <begin position="538"/>
        <end position="558"/>
    </location>
</feature>
<feature type="transmembrane region" description="Helical" evidence="10">
    <location>
        <begin position="477"/>
        <end position="498"/>
    </location>
</feature>
<evidence type="ECO:0000313" key="11">
    <source>
        <dbReference type="Ensembl" id="ENSACAP00000013387.4"/>
    </source>
</evidence>
<dbReference type="GO" id="GO:0006813">
    <property type="term" value="P:potassium ion transport"/>
    <property type="evidence" value="ECO:0007669"/>
    <property type="project" value="Ensembl"/>
</dbReference>
<dbReference type="GO" id="GO:0005789">
    <property type="term" value="C:endoplasmic reticulum membrane"/>
    <property type="evidence" value="ECO:0007669"/>
    <property type="project" value="UniProtKB-SubCell"/>
</dbReference>
<sequence>MGHSIGARGLLCPLSPAHKRFPGTFLPAVGHGWGEQAGPQKSPAKGALFFSRFTSHASFKKNGEKTVREGGGNHDTAPRREAVTNLRPCLYASQHALRLSLHDPPRRAVRQMACVLLWRTTTPACFGTARMRSRKGVGPSARGWAGRLREVYYSLLAFKHRREKDSGESLNMGSKKEHVKITSEHKPGFLERLSETSGGMLIGLGTFALSFYILFTNEGRALRTASSLEEGLSLVVPLDNIQNVLQENERKLVHLSGPLRTSKPLYDPGYGLSIRAVKLKRHVEMYQWVEYEDSREYEEDGEMKKETRYSYNTEWKSEVVNSRNFDREIGHKNPSNMAVESFTAIASDVQVGSFFLSKGLVEKIDNFKQMSLSKLEDPHADVIRSGDYFFHSENPRRPEVGDLRVSFFYAGLSGDASHLGPADVVTVVARQQGDQLVSYRTKSGDILHILYPDELSPEEVFQKEHECNNMKTWGLRAAGWLAMFVGISLMTRIFYTLVDWFPVVRELINVGLKAFAFCLATSLSLLTISVGWLFYRPLWAVLIGLLAAVPIVIARSRIPPKKQQ</sequence>
<dbReference type="RefSeq" id="XP_003217826.3">
    <property type="nucleotide sequence ID" value="XM_003217778.4"/>
</dbReference>
<accession>G1KP16</accession>
<protein>
    <submittedName>
        <fullName evidence="11">Transmembrane protein 43</fullName>
    </submittedName>
</protein>
<dbReference type="InterPro" id="IPR012430">
    <property type="entry name" value="TMEM43_fam"/>
</dbReference>
<evidence type="ECO:0000256" key="2">
    <source>
        <dbReference type="ARBA" id="ARBA00004259"/>
    </source>
</evidence>
<dbReference type="InParanoid" id="G1KP16"/>
<proteinExistence type="inferred from homology"/>
<keyword evidence="8 10" id="KW-0472">Membrane</keyword>
<dbReference type="GeneID" id="100561553"/>
<reference evidence="11" key="2">
    <citation type="submission" date="2025-08" db="UniProtKB">
        <authorList>
            <consortium name="Ensembl"/>
        </authorList>
    </citation>
    <scope>IDENTIFICATION</scope>
</reference>
<comment type="subcellular location">
    <subcellularLocation>
        <location evidence="1">Endomembrane system</location>
        <topology evidence="1">Multi-pass membrane protein</topology>
    </subcellularLocation>
    <subcellularLocation>
        <location evidence="3">Endoplasmic reticulum membrane</location>
    </subcellularLocation>
    <subcellularLocation>
        <location evidence="2">Nucleus envelope</location>
    </subcellularLocation>
</comment>
<keyword evidence="7 10" id="KW-1133">Transmembrane helix</keyword>
<gene>
    <name evidence="11" type="primary">TMEM43</name>
</gene>
<evidence type="ECO:0000256" key="3">
    <source>
        <dbReference type="ARBA" id="ARBA00004586"/>
    </source>
</evidence>
<dbReference type="GO" id="GO:0005794">
    <property type="term" value="C:Golgi apparatus"/>
    <property type="evidence" value="ECO:0007669"/>
    <property type="project" value="Ensembl"/>
</dbReference>
<dbReference type="FunCoup" id="G1KP16">
    <property type="interactions" value="247"/>
</dbReference>
<evidence type="ECO:0000256" key="5">
    <source>
        <dbReference type="ARBA" id="ARBA00022692"/>
    </source>
</evidence>
<dbReference type="Proteomes" id="UP000001646">
    <property type="component" value="Chromosome 2"/>
</dbReference>
<reference evidence="11 12" key="1">
    <citation type="submission" date="2009-12" db="EMBL/GenBank/DDBJ databases">
        <title>The Genome Sequence of Anolis carolinensis (Green Anole Lizard).</title>
        <authorList>
            <consortium name="The Genome Sequencing Platform"/>
            <person name="Di Palma F."/>
            <person name="Alfoldi J."/>
            <person name="Heiman D."/>
            <person name="Young S."/>
            <person name="Grabherr M."/>
            <person name="Johnson J."/>
            <person name="Lander E.S."/>
            <person name="Lindblad-Toh K."/>
        </authorList>
    </citation>
    <scope>NUCLEOTIDE SEQUENCE [LARGE SCALE GENOMIC DNA]</scope>
    <source>
        <strain evidence="11 12">JBL SC #1</strain>
    </source>
</reference>
<evidence type="ECO:0000256" key="1">
    <source>
        <dbReference type="ARBA" id="ARBA00004127"/>
    </source>
</evidence>
<dbReference type="AlphaFoldDB" id="G1KP16"/>